<gene>
    <name evidence="1" type="ORF">NPIL_593941</name>
</gene>
<sequence>MKYLSITARHRKENQYFGHISGDLLPQDTNTQDDLQGTVTVPLGGNMDKRIRHAKQVLLNSEIPQLQQRRHVIWYSDYSRSKTFCSTASMRITSEMPSLSL</sequence>
<comment type="caution">
    <text evidence="1">The sequence shown here is derived from an EMBL/GenBank/DDBJ whole genome shotgun (WGS) entry which is preliminary data.</text>
</comment>
<dbReference type="Proteomes" id="UP000887013">
    <property type="component" value="Unassembled WGS sequence"/>
</dbReference>
<proteinExistence type="predicted"/>
<dbReference type="EMBL" id="BMAW01024454">
    <property type="protein sequence ID" value="GFT87890.1"/>
    <property type="molecule type" value="Genomic_DNA"/>
</dbReference>
<keyword evidence="2" id="KW-1185">Reference proteome</keyword>
<protein>
    <submittedName>
        <fullName evidence="1">Uncharacterized protein</fullName>
    </submittedName>
</protein>
<evidence type="ECO:0000313" key="2">
    <source>
        <dbReference type="Proteomes" id="UP000887013"/>
    </source>
</evidence>
<accession>A0A8X6U833</accession>
<name>A0A8X6U833_NEPPI</name>
<evidence type="ECO:0000313" key="1">
    <source>
        <dbReference type="EMBL" id="GFT87890.1"/>
    </source>
</evidence>
<reference evidence="1" key="1">
    <citation type="submission" date="2020-08" db="EMBL/GenBank/DDBJ databases">
        <title>Multicomponent nature underlies the extraordinary mechanical properties of spider dragline silk.</title>
        <authorList>
            <person name="Kono N."/>
            <person name="Nakamura H."/>
            <person name="Mori M."/>
            <person name="Yoshida Y."/>
            <person name="Ohtoshi R."/>
            <person name="Malay A.D."/>
            <person name="Moran D.A.P."/>
            <person name="Tomita M."/>
            <person name="Numata K."/>
            <person name="Arakawa K."/>
        </authorList>
    </citation>
    <scope>NUCLEOTIDE SEQUENCE</scope>
</reference>
<dbReference type="AlphaFoldDB" id="A0A8X6U833"/>
<organism evidence="1 2">
    <name type="scientific">Nephila pilipes</name>
    <name type="common">Giant wood spider</name>
    <name type="synonym">Nephila maculata</name>
    <dbReference type="NCBI Taxonomy" id="299642"/>
    <lineage>
        <taxon>Eukaryota</taxon>
        <taxon>Metazoa</taxon>
        <taxon>Ecdysozoa</taxon>
        <taxon>Arthropoda</taxon>
        <taxon>Chelicerata</taxon>
        <taxon>Arachnida</taxon>
        <taxon>Araneae</taxon>
        <taxon>Araneomorphae</taxon>
        <taxon>Entelegynae</taxon>
        <taxon>Araneoidea</taxon>
        <taxon>Nephilidae</taxon>
        <taxon>Nephila</taxon>
    </lineage>
</organism>